<accession>A0ABS6ZZQ4</accession>
<comment type="caution">
    <text evidence="1">The sequence shown here is derived from an EMBL/GenBank/DDBJ whole genome shotgun (WGS) entry which is preliminary data.</text>
</comment>
<dbReference type="Proteomes" id="UP000724268">
    <property type="component" value="Unassembled WGS sequence"/>
</dbReference>
<dbReference type="EMBL" id="JAHXRS010000019">
    <property type="protein sequence ID" value="MBW6395548.1"/>
    <property type="molecule type" value="Genomic_DNA"/>
</dbReference>
<proteinExistence type="predicted"/>
<keyword evidence="2" id="KW-1185">Reference proteome</keyword>
<evidence type="ECO:0000313" key="2">
    <source>
        <dbReference type="Proteomes" id="UP000724268"/>
    </source>
</evidence>
<gene>
    <name evidence="1" type="ORF">KZX47_10345</name>
</gene>
<reference evidence="1 2" key="1">
    <citation type="submission" date="2021-07" db="EMBL/GenBank/DDBJ databases">
        <title>Thermus aquaticus gen. n. and sp. n., a nonsporulating extreme thermophile.</title>
        <authorList>
            <person name="Hu C.-J."/>
            <person name="Li W.-J."/>
            <person name="Xian W.-D."/>
        </authorList>
    </citation>
    <scope>NUCLEOTIDE SEQUENCE [LARGE SCALE GENOMIC DNA]</scope>
    <source>
        <strain evidence="1 2">SYSU G05001</strain>
    </source>
</reference>
<organism evidence="1 2">
    <name type="scientific">Thermus brevis</name>
    <dbReference type="NCBI Taxonomy" id="2862456"/>
    <lineage>
        <taxon>Bacteria</taxon>
        <taxon>Thermotogati</taxon>
        <taxon>Deinococcota</taxon>
        <taxon>Deinococci</taxon>
        <taxon>Thermales</taxon>
        <taxon>Thermaceae</taxon>
        <taxon>Thermus</taxon>
    </lineage>
</organism>
<evidence type="ECO:0000313" key="1">
    <source>
        <dbReference type="EMBL" id="MBW6395548.1"/>
    </source>
</evidence>
<name>A0ABS6ZZQ4_9DEIN</name>
<sequence>MRADGFVRLAAQALPELVRRYHLTDWWIDVEVADPEEMSRPDHVAEVRLEEPYRRALILANRKAVAGLSREKALAVLEHEVQHITGWWLVELEELVMAALEEAEVGAQAVVRRAFARAHELYRSTLGRLLKAGNNWEVP</sequence>
<protein>
    <submittedName>
        <fullName evidence="1">Uncharacterized protein</fullName>
    </submittedName>
</protein>
<dbReference type="RefSeq" id="WP_219760029.1">
    <property type="nucleotide sequence ID" value="NZ_JAHXRS010000019.1"/>
</dbReference>